<dbReference type="Gramene" id="PAN10247">
    <property type="protein sequence ID" value="PAN10247"/>
    <property type="gene ID" value="PAHAL_2G081200"/>
</dbReference>
<feature type="region of interest" description="Disordered" evidence="1">
    <location>
        <begin position="1"/>
        <end position="22"/>
    </location>
</feature>
<feature type="region of interest" description="Disordered" evidence="1">
    <location>
        <begin position="375"/>
        <end position="401"/>
    </location>
</feature>
<dbReference type="PANTHER" id="PTHR34709">
    <property type="entry name" value="OS10G0396666 PROTEIN"/>
    <property type="match status" value="1"/>
</dbReference>
<evidence type="ECO:0008006" key="3">
    <source>
        <dbReference type="Google" id="ProtNLM"/>
    </source>
</evidence>
<dbReference type="EMBL" id="CM008047">
    <property type="protein sequence ID" value="PAN10247.1"/>
    <property type="molecule type" value="Genomic_DNA"/>
</dbReference>
<dbReference type="AlphaFoldDB" id="A0A2S3GWR9"/>
<accession>A0A2S3GWR9</accession>
<reference evidence="2" key="1">
    <citation type="submission" date="2018-04" db="EMBL/GenBank/DDBJ databases">
        <title>WGS assembly of Panicum hallii.</title>
        <authorList>
            <person name="Lovell J."/>
            <person name="Jenkins J."/>
            <person name="Lowry D."/>
            <person name="Mamidi S."/>
            <person name="Sreedasyam A."/>
            <person name="Weng X."/>
            <person name="Barry K."/>
            <person name="Bonette J."/>
            <person name="Campitelli B."/>
            <person name="Daum C."/>
            <person name="Gordon S."/>
            <person name="Gould B."/>
            <person name="Lipzen A."/>
            <person name="Macqueen A."/>
            <person name="Palacio-Mejia J."/>
            <person name="Plott C."/>
            <person name="Shakirov E."/>
            <person name="Shu S."/>
            <person name="Yoshinaga Y."/>
            <person name="Zane M."/>
            <person name="Rokhsar D."/>
            <person name="Grimwood J."/>
            <person name="Schmutz J."/>
            <person name="Juenger T."/>
        </authorList>
    </citation>
    <scope>NUCLEOTIDE SEQUENCE [LARGE SCALE GENOMIC DNA]</scope>
    <source>
        <strain evidence="2">FIL2</strain>
    </source>
</reference>
<feature type="compositionally biased region" description="Basic residues" evidence="1">
    <location>
        <begin position="1"/>
        <end position="12"/>
    </location>
</feature>
<dbReference type="PANTHER" id="PTHR34709:SF25">
    <property type="entry name" value="OS06G0688400 PROTEIN"/>
    <property type="match status" value="1"/>
</dbReference>
<gene>
    <name evidence="2" type="ORF">PAHAL_2G081200</name>
</gene>
<feature type="compositionally biased region" description="Acidic residues" evidence="1">
    <location>
        <begin position="375"/>
        <end position="384"/>
    </location>
</feature>
<proteinExistence type="predicted"/>
<dbReference type="InterPro" id="IPR055312">
    <property type="entry name" value="FBL15-like"/>
</dbReference>
<protein>
    <recommendedName>
        <fullName evidence="3">F-box domain-containing protein</fullName>
    </recommendedName>
</protein>
<dbReference type="Proteomes" id="UP000243499">
    <property type="component" value="Chromosome 2"/>
</dbReference>
<name>A0A2S3GWR9_9POAL</name>
<organism evidence="2">
    <name type="scientific">Panicum hallii</name>
    <dbReference type="NCBI Taxonomy" id="206008"/>
    <lineage>
        <taxon>Eukaryota</taxon>
        <taxon>Viridiplantae</taxon>
        <taxon>Streptophyta</taxon>
        <taxon>Embryophyta</taxon>
        <taxon>Tracheophyta</taxon>
        <taxon>Spermatophyta</taxon>
        <taxon>Magnoliopsida</taxon>
        <taxon>Liliopsida</taxon>
        <taxon>Poales</taxon>
        <taxon>Poaceae</taxon>
        <taxon>PACMAD clade</taxon>
        <taxon>Panicoideae</taxon>
        <taxon>Panicodae</taxon>
        <taxon>Paniceae</taxon>
        <taxon>Panicinae</taxon>
        <taxon>Panicum</taxon>
        <taxon>Panicum sect. Panicum</taxon>
    </lineage>
</organism>
<dbReference type="InterPro" id="IPR036047">
    <property type="entry name" value="F-box-like_dom_sf"/>
</dbReference>
<evidence type="ECO:0000313" key="2">
    <source>
        <dbReference type="EMBL" id="PAN10247.1"/>
    </source>
</evidence>
<dbReference type="SUPFAM" id="SSF81383">
    <property type="entry name" value="F-box domain"/>
    <property type="match status" value="1"/>
</dbReference>
<sequence>MGRRRRSNRKKARTDAGDGSSGDRITALPLELRAQIASLLSFQEAVQLSTLSRPWRHIHHHTPVVSINLYDFLHLEEIYFDHKHSVPGFLDERSILVARVALGRRAQDASASRVDALRLAFGADDPRMRRHAARIVALADGPALDAADVWTLDLPPAARDLEVVAPGHAAPAIAGPGAASLRKFSLDRVVIRGWPPLPSLRSLSLDSVAVEAPFAPGAWCPRLDELDIFCSRIEHARVDICLPLLRFIDLDEVDVSPDGRSGGAPSGEITIDAPELLELDVTCNAGSTTDYKSFRLRAPRLRLLCWANQFAERVAIDGRPGSVTVGVIQLRSVYTREMKYYREQMMRMLRGLLPDLPKESIAGVARPFMKLEECVDSDDDEDEPKDEKLTCDISALTSRGI</sequence>
<evidence type="ECO:0000256" key="1">
    <source>
        <dbReference type="SAM" id="MobiDB-lite"/>
    </source>
</evidence>